<name>A0ABY1FUK5_9GAMM</name>
<comment type="caution">
    <text evidence="2">The sequence shown here is derived from an EMBL/GenBank/DDBJ whole genome shotgun (WGS) entry which is preliminary data.</text>
</comment>
<reference evidence="2 3" key="1">
    <citation type="submission" date="2016-10" db="EMBL/GenBank/DDBJ databases">
        <authorList>
            <person name="Varghese N."/>
            <person name="Submissions S."/>
        </authorList>
    </citation>
    <scope>NUCLEOTIDE SEQUENCE [LARGE SCALE GENOMIC DNA]</scope>
    <source>
        <strain evidence="2 3">DSM 26291</strain>
    </source>
</reference>
<organism evidence="2 3">
    <name type="scientific">Marinobacter salarius</name>
    <dbReference type="NCBI Taxonomy" id="1420917"/>
    <lineage>
        <taxon>Bacteria</taxon>
        <taxon>Pseudomonadati</taxon>
        <taxon>Pseudomonadota</taxon>
        <taxon>Gammaproteobacteria</taxon>
        <taxon>Pseudomonadales</taxon>
        <taxon>Marinobacteraceae</taxon>
        <taxon>Marinobacter</taxon>
    </lineage>
</organism>
<dbReference type="EMBL" id="FOTV01000034">
    <property type="protein sequence ID" value="SFM13352.1"/>
    <property type="molecule type" value="Genomic_DNA"/>
</dbReference>
<feature type="region of interest" description="Disordered" evidence="1">
    <location>
        <begin position="73"/>
        <end position="102"/>
    </location>
</feature>
<keyword evidence="3" id="KW-1185">Reference proteome</keyword>
<dbReference type="Proteomes" id="UP000199211">
    <property type="component" value="Unassembled WGS sequence"/>
</dbReference>
<accession>A0ABY1FUK5</accession>
<proteinExistence type="predicted"/>
<evidence type="ECO:0000313" key="3">
    <source>
        <dbReference type="Proteomes" id="UP000199211"/>
    </source>
</evidence>
<evidence type="ECO:0000256" key="1">
    <source>
        <dbReference type="SAM" id="MobiDB-lite"/>
    </source>
</evidence>
<protein>
    <submittedName>
        <fullName evidence="2">Uncharacterized protein</fullName>
    </submittedName>
</protein>
<gene>
    <name evidence="2" type="ORF">SAMN04487868_1341</name>
</gene>
<evidence type="ECO:0000313" key="2">
    <source>
        <dbReference type="EMBL" id="SFM13352.1"/>
    </source>
</evidence>
<dbReference type="RefSeq" id="WP_091644616.1">
    <property type="nucleotide sequence ID" value="NZ_FOTV01000034.1"/>
</dbReference>
<sequence length="102" mass="10986">MISGRLQSDEHGVGVNLDVGFHRESFPEQIKKISIHRGGGGLANFVVLANSKLTGFTAVSYFFTLTRDEPKKSPALVAGQRRASSIHERLPDKPASAGTPVQ</sequence>